<protein>
    <submittedName>
        <fullName evidence="2">Uncharacterized protein</fullName>
    </submittedName>
</protein>
<name>A0A1B6C8I3_9HEMI</name>
<sequence>RYGLNNHVEEEQEKASRYRDKFGSLDRYRGGTTFSASNNLFDGGVLEPLHGSPINRLNIPPISSSHSVLLPNQTYPENSMIRTQSLGSVEHSTIVGRKCQEKEWYETSLDVTSHPSSQQQQSYSSQQQPFPLPEQQAFSSTYCSSLLTPPVVSIPQQSHNKVDQTQLENNTNIATQQQLSFDTVVPFEIPKNHTVVQAGKWQPYREVTKPFEMADFYKYSTKFRKGLNSSSTTPQQKAVYQPLQPMTCQPVSIQASNPYMKKENNDITNYSQQHIKESYPDELLAWYQDQNTNQPRTATLL</sequence>
<reference evidence="2" key="1">
    <citation type="submission" date="2015-12" db="EMBL/GenBank/DDBJ databases">
        <title>De novo transcriptome assembly of four potential Pierce s Disease insect vectors from Arizona vineyards.</title>
        <authorList>
            <person name="Tassone E.E."/>
        </authorList>
    </citation>
    <scope>NUCLEOTIDE SEQUENCE</scope>
</reference>
<feature type="region of interest" description="Disordered" evidence="1">
    <location>
        <begin position="107"/>
        <end position="131"/>
    </location>
</feature>
<evidence type="ECO:0000313" key="2">
    <source>
        <dbReference type="EMBL" id="JAS09629.1"/>
    </source>
</evidence>
<organism evidence="2">
    <name type="scientific">Clastoptera arizonana</name>
    <name type="common">Arizona spittle bug</name>
    <dbReference type="NCBI Taxonomy" id="38151"/>
    <lineage>
        <taxon>Eukaryota</taxon>
        <taxon>Metazoa</taxon>
        <taxon>Ecdysozoa</taxon>
        <taxon>Arthropoda</taxon>
        <taxon>Hexapoda</taxon>
        <taxon>Insecta</taxon>
        <taxon>Pterygota</taxon>
        <taxon>Neoptera</taxon>
        <taxon>Paraneoptera</taxon>
        <taxon>Hemiptera</taxon>
        <taxon>Auchenorrhyncha</taxon>
        <taxon>Cercopoidea</taxon>
        <taxon>Clastopteridae</taxon>
        <taxon>Clastoptera</taxon>
    </lineage>
</organism>
<accession>A0A1B6C8I3</accession>
<feature type="compositionally biased region" description="Low complexity" evidence="1">
    <location>
        <begin position="116"/>
        <end position="128"/>
    </location>
</feature>
<evidence type="ECO:0000256" key="1">
    <source>
        <dbReference type="SAM" id="MobiDB-lite"/>
    </source>
</evidence>
<gene>
    <name evidence="2" type="ORF">g.35216</name>
</gene>
<proteinExistence type="predicted"/>
<dbReference type="AlphaFoldDB" id="A0A1B6C8I3"/>
<feature type="non-terminal residue" evidence="2">
    <location>
        <position position="1"/>
    </location>
</feature>
<dbReference type="EMBL" id="GEDC01027669">
    <property type="protein sequence ID" value="JAS09629.1"/>
    <property type="molecule type" value="Transcribed_RNA"/>
</dbReference>